<dbReference type="Proteomes" id="UP000694420">
    <property type="component" value="Unplaced"/>
</dbReference>
<sequence>MSSVKNNVGRGLNVALVNGERGGGRVSGELIAAQAFDMWAGDVNELLKFLRPLHEGTLVLVASYDDPATKLTEETRRLFAELGSAVAAELAFRDSWVFVGAKGVRDRSPFEQHVRNSRGANKYEGWPAALRMEGCIPRRGAEP</sequence>
<dbReference type="PROSITE" id="PS52031">
    <property type="entry name" value="GG_LECTIN"/>
    <property type="match status" value="1"/>
</dbReference>
<evidence type="ECO:0000256" key="1">
    <source>
        <dbReference type="ARBA" id="ARBA00004613"/>
    </source>
</evidence>
<name>A0A8C6Z270_NOTPE</name>
<keyword evidence="6" id="KW-1015">Disulfide bond</keyword>
<evidence type="ECO:0000256" key="3">
    <source>
        <dbReference type="ARBA" id="ARBA00022525"/>
    </source>
</evidence>
<dbReference type="InterPro" id="IPR039220">
    <property type="entry name" value="FAM3"/>
</dbReference>
<dbReference type="Pfam" id="PF15711">
    <property type="entry name" value="ILEI"/>
    <property type="match status" value="1"/>
</dbReference>
<evidence type="ECO:0000256" key="2">
    <source>
        <dbReference type="ARBA" id="ARBA00010905"/>
    </source>
</evidence>
<reference evidence="9" key="1">
    <citation type="submission" date="2025-08" db="UniProtKB">
        <authorList>
            <consortium name="Ensembl"/>
        </authorList>
    </citation>
    <scope>IDENTIFICATION</scope>
</reference>
<evidence type="ECO:0000259" key="8">
    <source>
        <dbReference type="Pfam" id="PF15711"/>
    </source>
</evidence>
<keyword evidence="5 7" id="KW-0430">Lectin</keyword>
<keyword evidence="3" id="KW-0964">Secreted</keyword>
<proteinExistence type="inferred from homology"/>
<dbReference type="PANTHER" id="PTHR14592">
    <property type="entry name" value="UNCHARACTERIZED FAM3"/>
    <property type="match status" value="1"/>
</dbReference>
<feature type="domain" description="ILEI/PANDER" evidence="8">
    <location>
        <begin position="10"/>
        <end position="103"/>
    </location>
</feature>
<comment type="similarity">
    <text evidence="2">Belongs to the FAM3 family.</text>
</comment>
<organism evidence="9 10">
    <name type="scientific">Nothoprocta perdicaria</name>
    <name type="common">Chilean tinamou</name>
    <name type="synonym">Crypturus perdicarius</name>
    <dbReference type="NCBI Taxonomy" id="30464"/>
    <lineage>
        <taxon>Eukaryota</taxon>
        <taxon>Metazoa</taxon>
        <taxon>Chordata</taxon>
        <taxon>Craniata</taxon>
        <taxon>Vertebrata</taxon>
        <taxon>Euteleostomi</taxon>
        <taxon>Archelosauria</taxon>
        <taxon>Archosauria</taxon>
        <taxon>Dinosauria</taxon>
        <taxon>Saurischia</taxon>
        <taxon>Theropoda</taxon>
        <taxon>Coelurosauria</taxon>
        <taxon>Aves</taxon>
        <taxon>Palaeognathae</taxon>
        <taxon>Tinamiformes</taxon>
        <taxon>Tinamidae</taxon>
        <taxon>Nothoprocta</taxon>
    </lineage>
</organism>
<evidence type="ECO:0000313" key="10">
    <source>
        <dbReference type="Proteomes" id="UP000694420"/>
    </source>
</evidence>
<evidence type="ECO:0000313" key="9">
    <source>
        <dbReference type="Ensembl" id="ENSNPEP00000006995.1"/>
    </source>
</evidence>
<dbReference type="InterPro" id="IPR039477">
    <property type="entry name" value="ILEI/PANDER_dom"/>
</dbReference>
<dbReference type="Ensembl" id="ENSNPET00000007165.1">
    <property type="protein sequence ID" value="ENSNPEP00000006995.1"/>
    <property type="gene ID" value="ENSNPEG00000005252.1"/>
</dbReference>
<keyword evidence="4" id="KW-0732">Signal</keyword>
<evidence type="ECO:0000256" key="6">
    <source>
        <dbReference type="ARBA" id="ARBA00023157"/>
    </source>
</evidence>
<evidence type="ECO:0000256" key="7">
    <source>
        <dbReference type="PROSITE-ProRule" id="PRU01375"/>
    </source>
</evidence>
<accession>A0A8C6Z270</accession>
<evidence type="ECO:0000256" key="4">
    <source>
        <dbReference type="ARBA" id="ARBA00022729"/>
    </source>
</evidence>
<comment type="subcellular location">
    <subcellularLocation>
        <location evidence="1">Secreted</location>
    </subcellularLocation>
</comment>
<dbReference type="GO" id="GO:0005576">
    <property type="term" value="C:extracellular region"/>
    <property type="evidence" value="ECO:0007669"/>
    <property type="project" value="UniProtKB-SubCell"/>
</dbReference>
<evidence type="ECO:0000256" key="5">
    <source>
        <dbReference type="ARBA" id="ARBA00022734"/>
    </source>
</evidence>
<protein>
    <submittedName>
        <fullName evidence="9">FAM3 metabolism regulating signaling molecule A</fullName>
    </submittedName>
</protein>
<keyword evidence="10" id="KW-1185">Reference proteome</keyword>
<gene>
    <name evidence="9" type="primary">FAM3A</name>
</gene>
<reference evidence="9" key="2">
    <citation type="submission" date="2025-09" db="UniProtKB">
        <authorList>
            <consortium name="Ensembl"/>
        </authorList>
    </citation>
    <scope>IDENTIFICATION</scope>
</reference>
<dbReference type="AlphaFoldDB" id="A0A8C6Z270"/>
<dbReference type="GO" id="GO:0030246">
    <property type="term" value="F:carbohydrate binding"/>
    <property type="evidence" value="ECO:0007669"/>
    <property type="project" value="UniProtKB-UniRule"/>
</dbReference>